<evidence type="ECO:0000313" key="6">
    <source>
        <dbReference type="EMBL" id="OJJ62821.1"/>
    </source>
</evidence>
<keyword evidence="1" id="KW-0489">Methyltransferase</keyword>
<dbReference type="OrthoDB" id="1535081at2759"/>
<evidence type="ECO:0000256" key="3">
    <source>
        <dbReference type="ARBA" id="ARBA00022691"/>
    </source>
</evidence>
<feature type="domain" description="O-methyltransferase C-terminal" evidence="5">
    <location>
        <begin position="182"/>
        <end position="386"/>
    </location>
</feature>
<evidence type="ECO:0000256" key="2">
    <source>
        <dbReference type="ARBA" id="ARBA00022679"/>
    </source>
</evidence>
<dbReference type="PROSITE" id="PS51683">
    <property type="entry name" value="SAM_OMT_II"/>
    <property type="match status" value="1"/>
</dbReference>
<dbReference type="GO" id="GO:0008171">
    <property type="term" value="F:O-methyltransferase activity"/>
    <property type="evidence" value="ECO:0007669"/>
    <property type="project" value="InterPro"/>
</dbReference>
<keyword evidence="3" id="KW-0949">S-adenosyl-L-methionine</keyword>
<evidence type="ECO:0000313" key="7">
    <source>
        <dbReference type="Proteomes" id="UP000184356"/>
    </source>
</evidence>
<dbReference type="Gene3D" id="3.40.50.150">
    <property type="entry name" value="Vaccinia Virus protein VP39"/>
    <property type="match status" value="1"/>
</dbReference>
<dbReference type="AlphaFoldDB" id="A0A1L9TTS9"/>
<gene>
    <name evidence="6" type="ORF">ASPSYDRAFT_143068</name>
</gene>
<dbReference type="Pfam" id="PF00891">
    <property type="entry name" value="Methyltransf_2"/>
    <property type="match status" value="1"/>
</dbReference>
<dbReference type="GO" id="GO:0032259">
    <property type="term" value="P:methylation"/>
    <property type="evidence" value="ECO:0007669"/>
    <property type="project" value="UniProtKB-KW"/>
</dbReference>
<dbReference type="PANTHER" id="PTHR43712:SF11">
    <property type="entry name" value="O-METHYLTRANSFERASE (AFU_ORTHOLOGUE AFUA_2G17820)-RELATED"/>
    <property type="match status" value="1"/>
</dbReference>
<dbReference type="InterPro" id="IPR001077">
    <property type="entry name" value="COMT_C"/>
</dbReference>
<sequence>MTKALSDLTTTITTALSNLPPPDQIQDAERMHLLGVLSQLQDALEPPLLSIQRLCLSHYGIVVIRIAQGMGIFDAFAESGGVEMTAQELSSKTKGDYAFLERKPLTLMATERVLRFLCAHRLCKETAPATYKPLPQAMMFAGVSVPANMIRHFHACMQASVKLFDFLEKNEYKSPEDAYDSPWQFAYNTNDHYWDWLQKNPETQQAFNSVMTGAQEHRSEDWFDLYPVAENLDVSQSPDRALLVDIGGGVGHDLVVFKKRFPELPGKLILQDLPQVIDDIKTPLPDGITAMKHNFFDAQPVRGAKAYYMRTVLHDWPDKQALVALSHIREAMSEDSVLFIHEHTIPAGANVPPLAATLDFHMMEVFSSLERTEKQWVTLLEKAGFKVAKVYNYKSQPDTIPSALFEATLL</sequence>
<dbReference type="SUPFAM" id="SSF46785">
    <property type="entry name" value="Winged helix' DNA-binding domain"/>
    <property type="match status" value="1"/>
</dbReference>
<dbReference type="Proteomes" id="UP000184356">
    <property type="component" value="Unassembled WGS sequence"/>
</dbReference>
<dbReference type="InterPro" id="IPR016461">
    <property type="entry name" value="COMT-like"/>
</dbReference>
<feature type="active site" description="Proton acceptor" evidence="4">
    <location>
        <position position="314"/>
    </location>
</feature>
<dbReference type="GeneID" id="63757380"/>
<dbReference type="VEuPathDB" id="FungiDB:ASPSYDRAFT_143068"/>
<keyword evidence="2" id="KW-0808">Transferase</keyword>
<dbReference type="PANTHER" id="PTHR43712">
    <property type="entry name" value="PUTATIVE (AFU_ORTHOLOGUE AFUA_4G14580)-RELATED"/>
    <property type="match status" value="1"/>
</dbReference>
<evidence type="ECO:0000256" key="4">
    <source>
        <dbReference type="PIRSR" id="PIRSR005739-1"/>
    </source>
</evidence>
<dbReference type="RefSeq" id="XP_040706627.1">
    <property type="nucleotide sequence ID" value="XM_040841307.1"/>
</dbReference>
<keyword evidence="7" id="KW-1185">Reference proteome</keyword>
<evidence type="ECO:0000259" key="5">
    <source>
        <dbReference type="Pfam" id="PF00891"/>
    </source>
</evidence>
<dbReference type="InterPro" id="IPR036388">
    <property type="entry name" value="WH-like_DNA-bd_sf"/>
</dbReference>
<dbReference type="STRING" id="1036612.A0A1L9TTS9"/>
<protein>
    <recommendedName>
        <fullName evidence="5">O-methyltransferase C-terminal domain-containing protein</fullName>
    </recommendedName>
</protein>
<dbReference type="GO" id="GO:0044550">
    <property type="term" value="P:secondary metabolite biosynthetic process"/>
    <property type="evidence" value="ECO:0007669"/>
    <property type="project" value="UniProtKB-ARBA"/>
</dbReference>
<evidence type="ECO:0000256" key="1">
    <source>
        <dbReference type="ARBA" id="ARBA00022603"/>
    </source>
</evidence>
<dbReference type="EMBL" id="KV878583">
    <property type="protein sequence ID" value="OJJ62821.1"/>
    <property type="molecule type" value="Genomic_DNA"/>
</dbReference>
<dbReference type="InterPro" id="IPR029063">
    <property type="entry name" value="SAM-dependent_MTases_sf"/>
</dbReference>
<dbReference type="PIRSF" id="PIRSF005739">
    <property type="entry name" value="O-mtase"/>
    <property type="match status" value="1"/>
</dbReference>
<dbReference type="SUPFAM" id="SSF53335">
    <property type="entry name" value="S-adenosyl-L-methionine-dependent methyltransferases"/>
    <property type="match status" value="1"/>
</dbReference>
<reference evidence="7" key="1">
    <citation type="journal article" date="2017" name="Genome Biol.">
        <title>Comparative genomics reveals high biological diversity and specific adaptations in the industrially and medically important fungal genus Aspergillus.</title>
        <authorList>
            <person name="de Vries R.P."/>
            <person name="Riley R."/>
            <person name="Wiebenga A."/>
            <person name="Aguilar-Osorio G."/>
            <person name="Amillis S."/>
            <person name="Uchima C.A."/>
            <person name="Anderluh G."/>
            <person name="Asadollahi M."/>
            <person name="Askin M."/>
            <person name="Barry K."/>
            <person name="Battaglia E."/>
            <person name="Bayram O."/>
            <person name="Benocci T."/>
            <person name="Braus-Stromeyer S.A."/>
            <person name="Caldana C."/>
            <person name="Canovas D."/>
            <person name="Cerqueira G.C."/>
            <person name="Chen F."/>
            <person name="Chen W."/>
            <person name="Choi C."/>
            <person name="Clum A."/>
            <person name="Dos Santos R.A."/>
            <person name="Damasio A.R."/>
            <person name="Diallinas G."/>
            <person name="Emri T."/>
            <person name="Fekete E."/>
            <person name="Flipphi M."/>
            <person name="Freyberg S."/>
            <person name="Gallo A."/>
            <person name="Gournas C."/>
            <person name="Habgood R."/>
            <person name="Hainaut M."/>
            <person name="Harispe M.L."/>
            <person name="Henrissat B."/>
            <person name="Hilden K.S."/>
            <person name="Hope R."/>
            <person name="Hossain A."/>
            <person name="Karabika E."/>
            <person name="Karaffa L."/>
            <person name="Karanyi Z."/>
            <person name="Krasevec N."/>
            <person name="Kuo A."/>
            <person name="Kusch H."/>
            <person name="LaButti K."/>
            <person name="Lagendijk E.L."/>
            <person name="Lapidus A."/>
            <person name="Levasseur A."/>
            <person name="Lindquist E."/>
            <person name="Lipzen A."/>
            <person name="Logrieco A.F."/>
            <person name="MacCabe A."/>
            <person name="Maekelae M.R."/>
            <person name="Malavazi I."/>
            <person name="Melin P."/>
            <person name="Meyer V."/>
            <person name="Mielnichuk N."/>
            <person name="Miskei M."/>
            <person name="Molnar A.P."/>
            <person name="Mule G."/>
            <person name="Ngan C.Y."/>
            <person name="Orejas M."/>
            <person name="Orosz E."/>
            <person name="Ouedraogo J.P."/>
            <person name="Overkamp K.M."/>
            <person name="Park H.-S."/>
            <person name="Perrone G."/>
            <person name="Piumi F."/>
            <person name="Punt P.J."/>
            <person name="Ram A.F."/>
            <person name="Ramon A."/>
            <person name="Rauscher S."/>
            <person name="Record E."/>
            <person name="Riano-Pachon D.M."/>
            <person name="Robert V."/>
            <person name="Roehrig J."/>
            <person name="Ruller R."/>
            <person name="Salamov A."/>
            <person name="Salih N.S."/>
            <person name="Samson R.A."/>
            <person name="Sandor E."/>
            <person name="Sanguinetti M."/>
            <person name="Schuetze T."/>
            <person name="Sepcic K."/>
            <person name="Shelest E."/>
            <person name="Sherlock G."/>
            <person name="Sophianopoulou V."/>
            <person name="Squina F.M."/>
            <person name="Sun H."/>
            <person name="Susca A."/>
            <person name="Todd R.B."/>
            <person name="Tsang A."/>
            <person name="Unkles S.E."/>
            <person name="van de Wiele N."/>
            <person name="van Rossen-Uffink D."/>
            <person name="Oliveira J.V."/>
            <person name="Vesth T.C."/>
            <person name="Visser J."/>
            <person name="Yu J.-H."/>
            <person name="Zhou M."/>
            <person name="Andersen M.R."/>
            <person name="Archer D.B."/>
            <person name="Baker S.E."/>
            <person name="Benoit I."/>
            <person name="Brakhage A.A."/>
            <person name="Braus G.H."/>
            <person name="Fischer R."/>
            <person name="Frisvad J.C."/>
            <person name="Goldman G.H."/>
            <person name="Houbraken J."/>
            <person name="Oakley B."/>
            <person name="Pocsi I."/>
            <person name="Scazzocchio C."/>
            <person name="Seiboth B."/>
            <person name="vanKuyk P.A."/>
            <person name="Wortman J."/>
            <person name="Dyer P.S."/>
            <person name="Grigoriev I.V."/>
        </authorList>
    </citation>
    <scope>NUCLEOTIDE SEQUENCE [LARGE SCALE GENOMIC DNA]</scope>
    <source>
        <strain evidence="7">CBS 593.65</strain>
    </source>
</reference>
<name>A0A1L9TTS9_9EURO</name>
<dbReference type="InterPro" id="IPR036390">
    <property type="entry name" value="WH_DNA-bd_sf"/>
</dbReference>
<dbReference type="Gene3D" id="1.10.10.10">
    <property type="entry name" value="Winged helix-like DNA-binding domain superfamily/Winged helix DNA-binding domain"/>
    <property type="match status" value="1"/>
</dbReference>
<proteinExistence type="predicted"/>
<accession>A0A1L9TTS9</accession>
<organism evidence="6 7">
    <name type="scientific">Aspergillus sydowii CBS 593.65</name>
    <dbReference type="NCBI Taxonomy" id="1036612"/>
    <lineage>
        <taxon>Eukaryota</taxon>
        <taxon>Fungi</taxon>
        <taxon>Dikarya</taxon>
        <taxon>Ascomycota</taxon>
        <taxon>Pezizomycotina</taxon>
        <taxon>Eurotiomycetes</taxon>
        <taxon>Eurotiomycetidae</taxon>
        <taxon>Eurotiales</taxon>
        <taxon>Aspergillaceae</taxon>
        <taxon>Aspergillus</taxon>
        <taxon>Aspergillus subgen. Nidulantes</taxon>
    </lineage>
</organism>